<organism evidence="5 6">
    <name type="scientific">Patella caerulea</name>
    <name type="common">Rayed Mediterranean limpet</name>
    <dbReference type="NCBI Taxonomy" id="87958"/>
    <lineage>
        <taxon>Eukaryota</taxon>
        <taxon>Metazoa</taxon>
        <taxon>Spiralia</taxon>
        <taxon>Lophotrochozoa</taxon>
        <taxon>Mollusca</taxon>
        <taxon>Gastropoda</taxon>
        <taxon>Patellogastropoda</taxon>
        <taxon>Patelloidea</taxon>
        <taxon>Patellidae</taxon>
        <taxon>Patella</taxon>
    </lineage>
</organism>
<keyword evidence="1" id="KW-0880">Kelch repeat</keyword>
<reference evidence="5 6" key="1">
    <citation type="submission" date="2024-01" db="EMBL/GenBank/DDBJ databases">
        <title>The genome of the rayed Mediterranean limpet Patella caerulea (Linnaeus, 1758).</title>
        <authorList>
            <person name="Anh-Thu Weber A."/>
            <person name="Halstead-Nussloch G."/>
        </authorList>
    </citation>
    <scope>NUCLEOTIDE SEQUENCE [LARGE SCALE GENOMIC DNA]</scope>
    <source>
        <strain evidence="5">AATW-2023a</strain>
        <tissue evidence="5">Whole specimen</tissue>
    </source>
</reference>
<dbReference type="InterPro" id="IPR006652">
    <property type="entry name" value="Kelch_1"/>
</dbReference>
<evidence type="ECO:0000256" key="3">
    <source>
        <dbReference type="ARBA" id="ARBA00038487"/>
    </source>
</evidence>
<dbReference type="SUPFAM" id="SSF117281">
    <property type="entry name" value="Kelch motif"/>
    <property type="match status" value="1"/>
</dbReference>
<dbReference type="SUPFAM" id="SSF50965">
    <property type="entry name" value="Galactose oxidase, central domain"/>
    <property type="match status" value="1"/>
</dbReference>
<evidence type="ECO:0000256" key="4">
    <source>
        <dbReference type="ARBA" id="ARBA00041041"/>
    </source>
</evidence>
<keyword evidence="6" id="KW-1185">Reference proteome</keyword>
<dbReference type="GO" id="GO:0032874">
    <property type="term" value="P:positive regulation of stress-activated MAPK cascade"/>
    <property type="evidence" value="ECO:0007669"/>
    <property type="project" value="TreeGrafter"/>
</dbReference>
<name>A0AAN8JFX7_PATCE</name>
<dbReference type="PANTHER" id="PTHR46428:SF1">
    <property type="entry name" value="KELCH DOMAIN-CONTAINING PROTEIN 10"/>
    <property type="match status" value="1"/>
</dbReference>
<dbReference type="Pfam" id="PF24681">
    <property type="entry name" value="Kelch_KLHDC2_KLHL20_DRC7"/>
    <property type="match status" value="1"/>
</dbReference>
<dbReference type="AlphaFoldDB" id="A0AAN8JFX7"/>
<dbReference type="PANTHER" id="PTHR46428">
    <property type="entry name" value="KELCH DOMAIN-CONTAINING PROTEIN 10"/>
    <property type="match status" value="1"/>
</dbReference>
<dbReference type="InterPro" id="IPR015915">
    <property type="entry name" value="Kelch-typ_b-propeller"/>
</dbReference>
<dbReference type="Proteomes" id="UP001347796">
    <property type="component" value="Unassembled WGS sequence"/>
</dbReference>
<dbReference type="InterPro" id="IPR052125">
    <property type="entry name" value="KLHDC10"/>
</dbReference>
<evidence type="ECO:0000313" key="5">
    <source>
        <dbReference type="EMBL" id="KAK6176692.1"/>
    </source>
</evidence>
<gene>
    <name evidence="5" type="ORF">SNE40_014943</name>
</gene>
<dbReference type="Pfam" id="PF01344">
    <property type="entry name" value="Kelch_1"/>
    <property type="match status" value="1"/>
</dbReference>
<dbReference type="InterPro" id="IPR011043">
    <property type="entry name" value="Gal_Oxase/kelch_b-propeller"/>
</dbReference>
<proteinExistence type="inferred from homology"/>
<sequence length="379" mass="43678">MAASMKNNCEFGEVLPKNIGAHEIPEERSGHRLVVDDANLYALGGYNPEFWNRQSEEDSNYPLFHELWKFNFATRKWKRLKTRGRMPLELASHTIVKDRNNLLLFGGTGIPFGDASSNELNVCNLKTLQWKYYPCTGNLPEAKYGHTMTLDGDYVYVIGGTTGLVYNMDVHQLNLNELSWEQLSGQDNTKWQPDSRYRHEVINQGNNLYLIGGGTAFEVFSFKEIPVFNIQTLNWKEIEAKPDSINGYPSARRCHSCVYFDNEIYICGGFGQRRIADDIWKLNLTTLQWTKLPCLLPSPVYFHSADVTPTGCMYVFGGVVHIEDKRSNKIYRIWLKLPPLAELCWNILCDEVKDWTVWTKHHLLDLGIPSHYIDRIEDL</sequence>
<evidence type="ECO:0000256" key="1">
    <source>
        <dbReference type="ARBA" id="ARBA00022441"/>
    </source>
</evidence>
<keyword evidence="2" id="KW-0677">Repeat</keyword>
<comment type="similarity">
    <text evidence="3">Belongs to the KLHDC10 family.</text>
</comment>
<evidence type="ECO:0000313" key="6">
    <source>
        <dbReference type="Proteomes" id="UP001347796"/>
    </source>
</evidence>
<dbReference type="EMBL" id="JAZGQO010000010">
    <property type="protein sequence ID" value="KAK6176692.1"/>
    <property type="molecule type" value="Genomic_DNA"/>
</dbReference>
<evidence type="ECO:0000256" key="2">
    <source>
        <dbReference type="ARBA" id="ARBA00022737"/>
    </source>
</evidence>
<accession>A0AAN8JFX7</accession>
<comment type="caution">
    <text evidence="5">The sequence shown here is derived from an EMBL/GenBank/DDBJ whole genome shotgun (WGS) entry which is preliminary data.</text>
</comment>
<dbReference type="Gene3D" id="2.120.10.80">
    <property type="entry name" value="Kelch-type beta propeller"/>
    <property type="match status" value="2"/>
</dbReference>
<protein>
    <recommendedName>
        <fullName evidence="4">Kelch domain-containing protein 10</fullName>
    </recommendedName>
</protein>